<dbReference type="EMBL" id="JAZHXI010000005">
    <property type="protein sequence ID" value="KAL2071889.1"/>
    <property type="molecule type" value="Genomic_DNA"/>
</dbReference>
<reference evidence="3 4" key="1">
    <citation type="journal article" date="2024" name="Commun. Biol.">
        <title>Comparative genomic analysis of thermophilic fungi reveals convergent evolutionary adaptations and gene losses.</title>
        <authorList>
            <person name="Steindorff A.S."/>
            <person name="Aguilar-Pontes M.V."/>
            <person name="Robinson A.J."/>
            <person name="Andreopoulos B."/>
            <person name="LaButti K."/>
            <person name="Kuo A."/>
            <person name="Mondo S."/>
            <person name="Riley R."/>
            <person name="Otillar R."/>
            <person name="Haridas S."/>
            <person name="Lipzen A."/>
            <person name="Grimwood J."/>
            <person name="Schmutz J."/>
            <person name="Clum A."/>
            <person name="Reid I.D."/>
            <person name="Moisan M.C."/>
            <person name="Butler G."/>
            <person name="Nguyen T.T.M."/>
            <person name="Dewar K."/>
            <person name="Conant G."/>
            <person name="Drula E."/>
            <person name="Henrissat B."/>
            <person name="Hansel C."/>
            <person name="Singer S."/>
            <person name="Hutchinson M.I."/>
            <person name="de Vries R.P."/>
            <person name="Natvig D.O."/>
            <person name="Powell A.J."/>
            <person name="Tsang A."/>
            <person name="Grigoriev I.V."/>
        </authorList>
    </citation>
    <scope>NUCLEOTIDE SEQUENCE [LARGE SCALE GENOMIC DNA]</scope>
    <source>
        <strain evidence="3 4">CBS 494.80</strain>
    </source>
</reference>
<gene>
    <name evidence="3" type="ORF">VTL71DRAFT_13124</name>
</gene>
<keyword evidence="2" id="KW-0812">Transmembrane</keyword>
<keyword evidence="2" id="KW-1133">Transmembrane helix</keyword>
<comment type="caution">
    <text evidence="3">The sequence shown here is derived from an EMBL/GenBank/DDBJ whole genome shotgun (WGS) entry which is preliminary data.</text>
</comment>
<organism evidence="3 4">
    <name type="scientific">Oculimacula yallundae</name>
    <dbReference type="NCBI Taxonomy" id="86028"/>
    <lineage>
        <taxon>Eukaryota</taxon>
        <taxon>Fungi</taxon>
        <taxon>Dikarya</taxon>
        <taxon>Ascomycota</taxon>
        <taxon>Pezizomycotina</taxon>
        <taxon>Leotiomycetes</taxon>
        <taxon>Helotiales</taxon>
        <taxon>Ploettnerulaceae</taxon>
        <taxon>Oculimacula</taxon>
    </lineage>
</organism>
<dbReference type="Proteomes" id="UP001595075">
    <property type="component" value="Unassembled WGS sequence"/>
</dbReference>
<feature type="region of interest" description="Disordered" evidence="1">
    <location>
        <begin position="1"/>
        <end position="26"/>
    </location>
</feature>
<sequence>MERVKLPSPPAEGEEEARGENGEDGCTLNTSPLDGCTRRSPARMCSVLGPFLIGFHWFLRQSGYTAWILFVCLLTLCSWVLVRLELNRLNECKEKAAHPFCLLAETETPCVKDEVGNTMNREARSPPSTAHPLRIKCFRCFVPLNYHIVPTSETWLVHSISYHHR</sequence>
<name>A0ABR4CPN8_9HELO</name>
<protein>
    <submittedName>
        <fullName evidence="3">Uncharacterized protein</fullName>
    </submittedName>
</protein>
<evidence type="ECO:0000313" key="3">
    <source>
        <dbReference type="EMBL" id="KAL2071889.1"/>
    </source>
</evidence>
<keyword evidence="4" id="KW-1185">Reference proteome</keyword>
<evidence type="ECO:0000313" key="4">
    <source>
        <dbReference type="Proteomes" id="UP001595075"/>
    </source>
</evidence>
<proteinExistence type="predicted"/>
<evidence type="ECO:0000256" key="2">
    <source>
        <dbReference type="SAM" id="Phobius"/>
    </source>
</evidence>
<keyword evidence="2" id="KW-0472">Membrane</keyword>
<accession>A0ABR4CPN8</accession>
<feature type="transmembrane region" description="Helical" evidence="2">
    <location>
        <begin position="64"/>
        <end position="82"/>
    </location>
</feature>
<evidence type="ECO:0000256" key="1">
    <source>
        <dbReference type="SAM" id="MobiDB-lite"/>
    </source>
</evidence>